<evidence type="ECO:0000313" key="6">
    <source>
        <dbReference type="EMBL" id="CAB3966771.1"/>
    </source>
</evidence>
<dbReference type="SUPFAM" id="SSF55331">
    <property type="entry name" value="Tautomerase/MIF"/>
    <property type="match status" value="1"/>
</dbReference>
<dbReference type="AlphaFoldDB" id="A0A6J5J615"/>
<dbReference type="Proteomes" id="UP000494301">
    <property type="component" value="Unassembled WGS sequence"/>
</dbReference>
<keyword evidence="2 4" id="KW-0413">Isomerase</keyword>
<feature type="active site" description="Proton acceptor; via imino nitrogen" evidence="3">
    <location>
        <position position="9"/>
    </location>
</feature>
<protein>
    <recommendedName>
        <fullName evidence="4">Tautomerase</fullName>
        <ecNumber evidence="4">5.3.2.-</ecNumber>
    </recommendedName>
</protein>
<reference evidence="6 7" key="1">
    <citation type="submission" date="2020-04" db="EMBL/GenBank/DDBJ databases">
        <authorList>
            <person name="Depoorter E."/>
        </authorList>
    </citation>
    <scope>NUCLEOTIDE SEQUENCE [LARGE SCALE GENOMIC DNA]</scope>
    <source>
        <strain evidence="6 7">BCC0217</strain>
    </source>
</reference>
<evidence type="ECO:0000313" key="7">
    <source>
        <dbReference type="Proteomes" id="UP000494301"/>
    </source>
</evidence>
<sequence>MTKQEAIVPVAHLYILEGRDDDKKERLIAEVTQAIHRSLDAPVESVRVIITEMPKAHFGIGGQSAKQRGR</sequence>
<dbReference type="NCBIfam" id="NF002571">
    <property type="entry name" value="PRK02220.1"/>
    <property type="match status" value="1"/>
</dbReference>
<dbReference type="InterPro" id="IPR004370">
    <property type="entry name" value="4-OT-like_dom"/>
</dbReference>
<feature type="domain" description="4-oxalocrotonate tautomerase-like" evidence="5">
    <location>
        <begin position="9"/>
        <end position="66"/>
    </location>
</feature>
<name>A0A6J5J615_9BURK</name>
<organism evidence="6 7">
    <name type="scientific">Burkholderia aenigmatica</name>
    <dbReference type="NCBI Taxonomy" id="2015348"/>
    <lineage>
        <taxon>Bacteria</taxon>
        <taxon>Pseudomonadati</taxon>
        <taxon>Pseudomonadota</taxon>
        <taxon>Betaproteobacteria</taxon>
        <taxon>Burkholderiales</taxon>
        <taxon>Burkholderiaceae</taxon>
        <taxon>Burkholderia</taxon>
        <taxon>Burkholderia cepacia complex</taxon>
    </lineage>
</organism>
<accession>A0A6J5J615</accession>
<dbReference type="CDD" id="cd00491">
    <property type="entry name" value="4Oxalocrotonate_Tautomerase"/>
    <property type="match status" value="1"/>
</dbReference>
<dbReference type="InterPro" id="IPR018191">
    <property type="entry name" value="4-OT"/>
</dbReference>
<gene>
    <name evidence="6" type="ORF">BLA3211_04125</name>
</gene>
<evidence type="ECO:0000259" key="5">
    <source>
        <dbReference type="Pfam" id="PF01361"/>
    </source>
</evidence>
<evidence type="ECO:0000256" key="3">
    <source>
        <dbReference type="PIRSR" id="PIRSR618191-1"/>
    </source>
</evidence>
<comment type="similarity">
    <text evidence="1 4">Belongs to the 4-oxalocrotonate tautomerase family.</text>
</comment>
<proteinExistence type="inferred from homology"/>
<dbReference type="GO" id="GO:0016853">
    <property type="term" value="F:isomerase activity"/>
    <property type="evidence" value="ECO:0007669"/>
    <property type="project" value="UniProtKB-UniRule"/>
</dbReference>
<dbReference type="PANTHER" id="PTHR35530:SF1">
    <property type="entry name" value="2-HYDROXYMUCONATE TAUTOMERASE"/>
    <property type="match status" value="1"/>
</dbReference>
<dbReference type="EC" id="5.3.2.-" evidence="4"/>
<dbReference type="NCBIfam" id="TIGR00013">
    <property type="entry name" value="taut"/>
    <property type="match status" value="1"/>
</dbReference>
<dbReference type="InterPro" id="IPR014347">
    <property type="entry name" value="Tautomerase/MIF_sf"/>
</dbReference>
<evidence type="ECO:0000256" key="1">
    <source>
        <dbReference type="ARBA" id="ARBA00006723"/>
    </source>
</evidence>
<dbReference type="EMBL" id="CABWIL020000014">
    <property type="protein sequence ID" value="CAB3966771.1"/>
    <property type="molecule type" value="Genomic_DNA"/>
</dbReference>
<evidence type="ECO:0000256" key="4">
    <source>
        <dbReference type="RuleBase" id="RU362032"/>
    </source>
</evidence>
<evidence type="ECO:0000256" key="2">
    <source>
        <dbReference type="ARBA" id="ARBA00023235"/>
    </source>
</evidence>
<dbReference type="Pfam" id="PF01361">
    <property type="entry name" value="Tautomerase"/>
    <property type="match status" value="1"/>
</dbReference>
<dbReference type="PANTHER" id="PTHR35530">
    <property type="entry name" value="TAUTOMERASE-RELATED"/>
    <property type="match status" value="1"/>
</dbReference>
<dbReference type="Gene3D" id="3.30.429.10">
    <property type="entry name" value="Macrophage Migration Inhibitory Factor"/>
    <property type="match status" value="1"/>
</dbReference>